<sequence length="937" mass="99483">MPPVSGLTRRQAALGLIGAALAGNLVACSEPEEEILPYVRAPEGLIPGVAQRYATALPLNGYGRGVLCTAFEGRPVKVEGNPRHPASLGATDLFAEAELMQLYDPDRSRSPRRQGRIASWEGFLAEILPRLDTLRARQGEGLRLLTGPLTSPTLLRLIAAARESLPRLQWHAHLPLDEANARRGAALAFGQGLDLLPALDRAAVILCLDADPLGPGPDQIRLSRDFAQRRQARAGGTRFNRLYALEPAMSLTGANADHHLAVPPAAFHAIIPWLAAELGAPLPRPELPEAEARLLRAAAADLRANQGAALLLAGEALAPELHALVHWINARLAAPLRAVAPVRPGAAPLADLLAAMRGGEVDTLLILGSNPAYDAPADLDVAAALRRVPCTVHHGLHADETAAACTWHLPAPHALEDWGDLRARDGTASIVQPLIRPLYGSRSPATLLGLLLGQPDLSAHAAVRASWRGGRTEAEFEGWWRQALQDGVVPDSAAPAVPLGEPRLPPLPASPPPAGLTLLLRPDPAVWDGSFANNAWLQECPQPLTRQVWGNAARLAPADAARHGVAAGDVVRLDLDGRSLEATAMPDAGVAAGVVALSLGQGRQRAGAIGDGVGADAYRLRHSAAPWVRPGLRLSPTGRRAPPLLAQQEQRLEGEARALLPLVPLAAVQQAGPAAPAAAERPSFLPPQAPGPTAWAMAIDTTLCIGCNACILACQAENNIPVVGPEEVARGRDMHWLRIDTYVQEAGGAMRPGFQPVPCMQCEAAPCEPVCPVAASVHDSEGLNLQVYNRCIGTRFCQSNCPYKVRRFNYFGYADGQEYANQGAPVVAAQRNPEVSVRARGVMEKCTYCVQRISAARRAAEKEDRGLAPGEVVTACQAACPTGAIQFGNLREAESGPARLRREPHHYALLGELGTRPRTTYLKRVRNPNPALEPDGA</sequence>
<dbReference type="PANTHER" id="PTHR42783">
    <property type="entry name" value="GLUTAMATE SYNTHASE [NADPH] SMALL CHAIN"/>
    <property type="match status" value="1"/>
</dbReference>
<keyword evidence="3" id="KW-1185">Reference proteome</keyword>
<proteinExistence type="predicted"/>
<dbReference type="Proteomes" id="UP000249065">
    <property type="component" value="Unassembled WGS sequence"/>
</dbReference>
<dbReference type="Pfam" id="PF12838">
    <property type="entry name" value="Fer4_7"/>
    <property type="match status" value="2"/>
</dbReference>
<dbReference type="PANTHER" id="PTHR42783:SF3">
    <property type="entry name" value="GLUTAMATE SYNTHASE [NADPH] SMALL CHAIN-RELATED"/>
    <property type="match status" value="1"/>
</dbReference>
<gene>
    <name evidence="2" type="ORF">DOO78_16110</name>
</gene>
<dbReference type="SUPFAM" id="SSF50692">
    <property type="entry name" value="ADC-like"/>
    <property type="match status" value="1"/>
</dbReference>
<dbReference type="SUPFAM" id="SSF53706">
    <property type="entry name" value="Formate dehydrogenase/DMSO reductase, domains 1-3"/>
    <property type="match status" value="1"/>
</dbReference>
<dbReference type="Gene3D" id="3.30.70.20">
    <property type="match status" value="2"/>
</dbReference>
<evidence type="ECO:0000313" key="2">
    <source>
        <dbReference type="EMBL" id="RAI58006.1"/>
    </source>
</evidence>
<dbReference type="SUPFAM" id="SSF54862">
    <property type="entry name" value="4Fe-4S ferredoxins"/>
    <property type="match status" value="1"/>
</dbReference>
<dbReference type="Gene3D" id="2.40.40.20">
    <property type="match status" value="1"/>
</dbReference>
<dbReference type="OrthoDB" id="9779457at2"/>
<dbReference type="AlphaFoldDB" id="A0A327M6L8"/>
<protein>
    <submittedName>
        <fullName evidence="2">4Fe-4S ferredoxin</fullName>
    </submittedName>
</protein>
<dbReference type="Gene3D" id="3.40.50.740">
    <property type="match status" value="1"/>
</dbReference>
<feature type="domain" description="4Fe-4S ferredoxin-type" evidence="1">
    <location>
        <begin position="750"/>
        <end position="781"/>
    </location>
</feature>
<accession>A0A327M6L8</accession>
<reference evidence="3" key="1">
    <citation type="submission" date="2018-06" db="EMBL/GenBank/DDBJ databases">
        <authorList>
            <person name="Khan S.A."/>
        </authorList>
    </citation>
    <scope>NUCLEOTIDE SEQUENCE [LARGE SCALE GENOMIC DNA]</scope>
    <source>
        <strain evidence="3">DB-1506</strain>
    </source>
</reference>
<dbReference type="InterPro" id="IPR017896">
    <property type="entry name" value="4Fe4S_Fe-S-bd"/>
</dbReference>
<organism evidence="2 3">
    <name type="scientific">Roseicella frigidaeris</name>
    <dbReference type="NCBI Taxonomy" id="2230885"/>
    <lineage>
        <taxon>Bacteria</taxon>
        <taxon>Pseudomonadati</taxon>
        <taxon>Pseudomonadota</taxon>
        <taxon>Alphaproteobacteria</taxon>
        <taxon>Acetobacterales</taxon>
        <taxon>Roseomonadaceae</taxon>
        <taxon>Roseicella</taxon>
    </lineage>
</organism>
<dbReference type="CDD" id="cd10551">
    <property type="entry name" value="PsrB"/>
    <property type="match status" value="1"/>
</dbReference>
<dbReference type="PROSITE" id="PS51379">
    <property type="entry name" value="4FE4S_FER_2"/>
    <property type="match status" value="2"/>
</dbReference>
<dbReference type="RefSeq" id="WP_111470889.1">
    <property type="nucleotide sequence ID" value="NZ_QLIX01000012.1"/>
</dbReference>
<name>A0A327M6L8_9PROT</name>
<evidence type="ECO:0000259" key="1">
    <source>
        <dbReference type="PROSITE" id="PS51379"/>
    </source>
</evidence>
<evidence type="ECO:0000313" key="3">
    <source>
        <dbReference type="Proteomes" id="UP000249065"/>
    </source>
</evidence>
<dbReference type="EMBL" id="QLIX01000012">
    <property type="protein sequence ID" value="RAI58006.1"/>
    <property type="molecule type" value="Genomic_DNA"/>
</dbReference>
<comment type="caution">
    <text evidence="2">The sequence shown here is derived from an EMBL/GenBank/DDBJ whole genome shotgun (WGS) entry which is preliminary data.</text>
</comment>
<dbReference type="InterPro" id="IPR009010">
    <property type="entry name" value="Asp_de-COase-like_dom_sf"/>
</dbReference>
<feature type="domain" description="4Fe-4S ferredoxin-type" evidence="1">
    <location>
        <begin position="695"/>
        <end position="725"/>
    </location>
</feature>
<dbReference type="Gene3D" id="3.30.2070.10">
    <property type="entry name" value="Formate dehydrogenase/DMSO reductase"/>
    <property type="match status" value="1"/>
</dbReference>